<dbReference type="AlphaFoldDB" id="A0A127MR64"/>
<name>A0A127MR64_9PSED</name>
<sequence length="95" mass="10377">MNQLEGWAPPARAWGPWIVIGEQMGGPLSYKVEFETISGSSTFDAEIRYFQGGTEMSDIVVGPGTHNFTSGICVCVSRIRFRSHSVGQVIAITVR</sequence>
<dbReference type="KEGG" id="pcq:PcP3B5_22580"/>
<proteinExistence type="predicted"/>
<reference evidence="1 2" key="1">
    <citation type="submission" date="2016-05" db="EMBL/GenBank/DDBJ databases">
        <title>Genome Sequence of Pseudomonas citronellolis Strain SJTE-3, an Estrogens and Persistent Organic Pollutants degradation strain.</title>
        <authorList>
            <person name="Liang R."/>
        </authorList>
    </citation>
    <scope>NUCLEOTIDE SEQUENCE [LARGE SCALE GENOMIC DNA]</scope>
    <source>
        <strain evidence="1 2">SJTE-3</strain>
    </source>
</reference>
<dbReference type="EMBL" id="CP015878">
    <property type="protein sequence ID" value="ANI16056.1"/>
    <property type="molecule type" value="Genomic_DNA"/>
</dbReference>
<evidence type="ECO:0000313" key="2">
    <source>
        <dbReference type="Proteomes" id="UP000077748"/>
    </source>
</evidence>
<dbReference type="RefSeq" id="WP_043266896.1">
    <property type="nucleotide sequence ID" value="NZ_CP014158.1"/>
</dbReference>
<dbReference type="GeneID" id="72995395"/>
<dbReference type="NCBIfam" id="NF041262">
    <property type="entry name" value="colicin_Z_Cterm"/>
    <property type="match status" value="1"/>
</dbReference>
<evidence type="ECO:0000313" key="1">
    <source>
        <dbReference type="EMBL" id="ANI16056.1"/>
    </source>
</evidence>
<gene>
    <name evidence="1" type="ORF">A9C11_19645</name>
</gene>
<protein>
    <submittedName>
        <fullName evidence="1">Uncharacterized protein</fullName>
    </submittedName>
</protein>
<accession>A0A127MR64</accession>
<organism evidence="1 2">
    <name type="scientific">Pseudomonas citronellolis</name>
    <dbReference type="NCBI Taxonomy" id="53408"/>
    <lineage>
        <taxon>Bacteria</taxon>
        <taxon>Pseudomonadati</taxon>
        <taxon>Pseudomonadota</taxon>
        <taxon>Gammaproteobacteria</taxon>
        <taxon>Pseudomonadales</taxon>
        <taxon>Pseudomonadaceae</taxon>
        <taxon>Pseudomonas</taxon>
    </lineage>
</organism>
<dbReference type="Proteomes" id="UP000077748">
    <property type="component" value="Chromosome"/>
</dbReference>